<dbReference type="InterPro" id="IPR004007">
    <property type="entry name" value="DhaL_dom"/>
</dbReference>
<sequence length="596" mass="61043">MDVRGEVLTTAVLRSWARTALSELGRARVEIDELNVYPVPDGDTGTNLYLTWEAACDALPEGELTFAEAVQAFGRGALLGARGNSGVITSQLVRACGLRLAENLPEGAGRGGHAAGDAASAAAGRRRTADVAGVAGAPAVGDARRTLQPGADAGRPILADPRMSEAAAFADALVFAADAAYGAVAQPVEGTMLTVAREAANAAMEAANAGKSLPEVCLAAVGAARVALTKTTQQLEQLRRAGVVDAGGAGLVVILGAMESVLSGRGPAATTGVPPRMPVVPRPGLDVADRGNDLDPDGPAYEVMYLLDAPDEKIGEFRQQLAGLGDSVVVVGGDELWNVHVHTDDVGAAVELGIGIGRPHRIRVTHFADLAHHEPVVSRAVIAVAAGDGLAQLFTEAGAVVVRGGPGRRCSTGELLKAIERSGAPEIVLLPNDKDSIAVAEAAATAARQSGVRVAVIPTRAQVQGLAAIAVHDPDRSFDDAVVQLSAAAGQTRHGAVTIAVKDAWTMAGTCRIGDALGVVDGDFVLITDDLETAATGVVDRLLGGGGELMTVVTGRDADPGLVDALVRHVRRNRRDVDVVVYDGGQGRYPLLIGVE</sequence>
<name>A0ABP4PBP1_9ACTN</name>
<dbReference type="Proteomes" id="UP001500393">
    <property type="component" value="Unassembled WGS sequence"/>
</dbReference>
<dbReference type="InterPro" id="IPR019986">
    <property type="entry name" value="YloV-like"/>
</dbReference>
<evidence type="ECO:0000259" key="2">
    <source>
        <dbReference type="PROSITE" id="PS51480"/>
    </source>
</evidence>
<dbReference type="InterPro" id="IPR048394">
    <property type="entry name" value="FakA-like_M"/>
</dbReference>
<accession>A0ABP4PBP1</accession>
<dbReference type="NCBIfam" id="TIGR03599">
    <property type="entry name" value="YloV"/>
    <property type="match status" value="1"/>
</dbReference>
<dbReference type="SMART" id="SM01120">
    <property type="entry name" value="Dak2"/>
    <property type="match status" value="1"/>
</dbReference>
<dbReference type="Gene3D" id="1.25.40.340">
    <property type="match status" value="1"/>
</dbReference>
<feature type="region of interest" description="Disordered" evidence="1">
    <location>
        <begin position="266"/>
        <end position="293"/>
    </location>
</feature>
<organism evidence="3 4">
    <name type="scientific">Kribbella sancticallisti</name>
    <dbReference type="NCBI Taxonomy" id="460087"/>
    <lineage>
        <taxon>Bacteria</taxon>
        <taxon>Bacillati</taxon>
        <taxon>Actinomycetota</taxon>
        <taxon>Actinomycetes</taxon>
        <taxon>Propionibacteriales</taxon>
        <taxon>Kribbellaceae</taxon>
        <taxon>Kribbella</taxon>
    </lineage>
</organism>
<dbReference type="InterPro" id="IPR050270">
    <property type="entry name" value="DegV_domain_contain"/>
</dbReference>
<dbReference type="SUPFAM" id="SSF101473">
    <property type="entry name" value="DhaL-like"/>
    <property type="match status" value="1"/>
</dbReference>
<dbReference type="PROSITE" id="PS51480">
    <property type="entry name" value="DHAL"/>
    <property type="match status" value="1"/>
</dbReference>
<feature type="domain" description="DhaL" evidence="2">
    <location>
        <begin position="11"/>
        <end position="260"/>
    </location>
</feature>
<dbReference type="RefSeq" id="WP_344214186.1">
    <property type="nucleotide sequence ID" value="NZ_BAAAOS010000019.1"/>
</dbReference>
<dbReference type="Pfam" id="PF13684">
    <property type="entry name" value="FakA-like_C"/>
    <property type="match status" value="1"/>
</dbReference>
<dbReference type="InterPro" id="IPR033470">
    <property type="entry name" value="FakA-like_C"/>
</dbReference>
<dbReference type="Pfam" id="PF02734">
    <property type="entry name" value="Dak2"/>
    <property type="match status" value="2"/>
</dbReference>
<dbReference type="EMBL" id="BAAAOS010000019">
    <property type="protein sequence ID" value="GAA1574972.1"/>
    <property type="molecule type" value="Genomic_DNA"/>
</dbReference>
<reference evidence="4" key="1">
    <citation type="journal article" date="2019" name="Int. J. Syst. Evol. Microbiol.">
        <title>The Global Catalogue of Microorganisms (GCM) 10K type strain sequencing project: providing services to taxonomists for standard genome sequencing and annotation.</title>
        <authorList>
            <consortium name="The Broad Institute Genomics Platform"/>
            <consortium name="The Broad Institute Genome Sequencing Center for Infectious Disease"/>
            <person name="Wu L."/>
            <person name="Ma J."/>
        </authorList>
    </citation>
    <scope>NUCLEOTIDE SEQUENCE [LARGE SCALE GENOMIC DNA]</scope>
    <source>
        <strain evidence="4">JCM 14969</strain>
    </source>
</reference>
<evidence type="ECO:0000313" key="3">
    <source>
        <dbReference type="EMBL" id="GAA1574972.1"/>
    </source>
</evidence>
<dbReference type="SMART" id="SM01121">
    <property type="entry name" value="Dak1_2"/>
    <property type="match status" value="1"/>
</dbReference>
<dbReference type="InterPro" id="IPR036117">
    <property type="entry name" value="DhaL_dom_sf"/>
</dbReference>
<protein>
    <submittedName>
        <fullName evidence="3">DAK2 domain-containing protein</fullName>
    </submittedName>
</protein>
<keyword evidence="4" id="KW-1185">Reference proteome</keyword>
<comment type="caution">
    <text evidence="3">The sequence shown here is derived from an EMBL/GenBank/DDBJ whole genome shotgun (WGS) entry which is preliminary data.</text>
</comment>
<dbReference type="PANTHER" id="PTHR33434:SF4">
    <property type="entry name" value="PHOSPHATASE PROTEIN"/>
    <property type="match status" value="1"/>
</dbReference>
<evidence type="ECO:0000256" key="1">
    <source>
        <dbReference type="SAM" id="MobiDB-lite"/>
    </source>
</evidence>
<dbReference type="PANTHER" id="PTHR33434">
    <property type="entry name" value="DEGV DOMAIN-CONTAINING PROTEIN DR_1986-RELATED"/>
    <property type="match status" value="1"/>
</dbReference>
<proteinExistence type="predicted"/>
<evidence type="ECO:0000313" key="4">
    <source>
        <dbReference type="Proteomes" id="UP001500393"/>
    </source>
</evidence>
<gene>
    <name evidence="3" type="ORF">GCM10009789_30530</name>
</gene>
<dbReference type="Pfam" id="PF21645">
    <property type="entry name" value="FakA-like_M"/>
    <property type="match status" value="1"/>
</dbReference>